<gene>
    <name evidence="2" type="ORF">EJ04DRAFT_529096</name>
</gene>
<dbReference type="InterPro" id="IPR038883">
    <property type="entry name" value="AN11006-like"/>
</dbReference>
<evidence type="ECO:0000256" key="1">
    <source>
        <dbReference type="SAM" id="MobiDB-lite"/>
    </source>
</evidence>
<sequence length="203" mass="23450">MDNEQAQPTNGHSRNPLEENSSQLLDPSPRTTPKFGFLSLPPEIRRRIYKLILTSPIGVLHYARNRWYTDISHTRPYHGSIISTCREIRLETQFLPLELNDCLVCLSLISAARLRARLHHLRLVHQVELPMPIIAAQVSHSQSISIQWETNGTLVFKGTRPGEEHYSNWHQYISAASLQQERTRLARQKVLEWIRQPPPAEEP</sequence>
<dbReference type="EMBL" id="ML996308">
    <property type="protein sequence ID" value="KAF2727845.1"/>
    <property type="molecule type" value="Genomic_DNA"/>
</dbReference>
<reference evidence="2" key="1">
    <citation type="journal article" date="2020" name="Stud. Mycol.">
        <title>101 Dothideomycetes genomes: a test case for predicting lifestyles and emergence of pathogens.</title>
        <authorList>
            <person name="Haridas S."/>
            <person name="Albert R."/>
            <person name="Binder M."/>
            <person name="Bloem J."/>
            <person name="Labutti K."/>
            <person name="Salamov A."/>
            <person name="Andreopoulos B."/>
            <person name="Baker S."/>
            <person name="Barry K."/>
            <person name="Bills G."/>
            <person name="Bluhm B."/>
            <person name="Cannon C."/>
            <person name="Castanera R."/>
            <person name="Culley D."/>
            <person name="Daum C."/>
            <person name="Ezra D."/>
            <person name="Gonzalez J."/>
            <person name="Henrissat B."/>
            <person name="Kuo A."/>
            <person name="Liang C."/>
            <person name="Lipzen A."/>
            <person name="Lutzoni F."/>
            <person name="Magnuson J."/>
            <person name="Mondo S."/>
            <person name="Nolan M."/>
            <person name="Ohm R."/>
            <person name="Pangilinan J."/>
            <person name="Park H.-J."/>
            <person name="Ramirez L."/>
            <person name="Alfaro M."/>
            <person name="Sun H."/>
            <person name="Tritt A."/>
            <person name="Yoshinaga Y."/>
            <person name="Zwiers L.-H."/>
            <person name="Turgeon B."/>
            <person name="Goodwin S."/>
            <person name="Spatafora J."/>
            <person name="Crous P."/>
            <person name="Grigoriev I."/>
        </authorList>
    </citation>
    <scope>NUCLEOTIDE SEQUENCE</scope>
    <source>
        <strain evidence="2">CBS 125425</strain>
    </source>
</reference>
<dbReference type="PANTHER" id="PTHR42085">
    <property type="entry name" value="F-BOX DOMAIN-CONTAINING PROTEIN"/>
    <property type="match status" value="1"/>
</dbReference>
<dbReference type="OrthoDB" id="3791869at2759"/>
<dbReference type="AlphaFoldDB" id="A0A9P4UX46"/>
<evidence type="ECO:0000313" key="2">
    <source>
        <dbReference type="EMBL" id="KAF2727845.1"/>
    </source>
</evidence>
<feature type="region of interest" description="Disordered" evidence="1">
    <location>
        <begin position="1"/>
        <end position="34"/>
    </location>
</feature>
<protein>
    <submittedName>
        <fullName evidence="2">Uncharacterized protein</fullName>
    </submittedName>
</protein>
<feature type="compositionally biased region" description="Polar residues" evidence="1">
    <location>
        <begin position="1"/>
        <end position="31"/>
    </location>
</feature>
<evidence type="ECO:0000313" key="3">
    <source>
        <dbReference type="Proteomes" id="UP000799444"/>
    </source>
</evidence>
<keyword evidence="3" id="KW-1185">Reference proteome</keyword>
<proteinExistence type="predicted"/>
<name>A0A9P4UX46_9PLEO</name>
<comment type="caution">
    <text evidence="2">The sequence shown here is derived from an EMBL/GenBank/DDBJ whole genome shotgun (WGS) entry which is preliminary data.</text>
</comment>
<organism evidence="2 3">
    <name type="scientific">Polyplosphaeria fusca</name>
    <dbReference type="NCBI Taxonomy" id="682080"/>
    <lineage>
        <taxon>Eukaryota</taxon>
        <taxon>Fungi</taxon>
        <taxon>Dikarya</taxon>
        <taxon>Ascomycota</taxon>
        <taxon>Pezizomycotina</taxon>
        <taxon>Dothideomycetes</taxon>
        <taxon>Pleosporomycetidae</taxon>
        <taxon>Pleosporales</taxon>
        <taxon>Tetraplosphaeriaceae</taxon>
        <taxon>Polyplosphaeria</taxon>
    </lineage>
</organism>
<accession>A0A9P4UX46</accession>
<dbReference type="Proteomes" id="UP000799444">
    <property type="component" value="Unassembled WGS sequence"/>
</dbReference>
<dbReference type="PANTHER" id="PTHR42085:SF1">
    <property type="entry name" value="F-BOX DOMAIN-CONTAINING PROTEIN"/>
    <property type="match status" value="1"/>
</dbReference>